<reference evidence="3" key="1">
    <citation type="submission" date="2022-07" db="EMBL/GenBank/DDBJ databases">
        <title>Genome Sequence of Leucocoprinus birnbaumii.</title>
        <authorList>
            <person name="Buettner E."/>
        </authorList>
    </citation>
    <scope>NUCLEOTIDE SEQUENCE</scope>
    <source>
        <strain evidence="3">VT141</strain>
    </source>
</reference>
<evidence type="ECO:0000256" key="2">
    <source>
        <dbReference type="ARBA" id="ARBA00023239"/>
    </source>
</evidence>
<protein>
    <recommendedName>
        <fullName evidence="5">Trichodiene synthase</fullName>
    </recommendedName>
</protein>
<dbReference type="GO" id="GO:0016838">
    <property type="term" value="F:carbon-oxygen lyase activity, acting on phosphates"/>
    <property type="evidence" value="ECO:0007669"/>
    <property type="project" value="InterPro"/>
</dbReference>
<keyword evidence="2" id="KW-0456">Lyase</keyword>
<evidence type="ECO:0008006" key="5">
    <source>
        <dbReference type="Google" id="ProtNLM"/>
    </source>
</evidence>
<dbReference type="SUPFAM" id="SSF48576">
    <property type="entry name" value="Terpenoid synthases"/>
    <property type="match status" value="1"/>
</dbReference>
<keyword evidence="4" id="KW-1185">Reference proteome</keyword>
<accession>A0AAD5VKI8</accession>
<comment type="caution">
    <text evidence="3">The sequence shown here is derived from an EMBL/GenBank/DDBJ whole genome shotgun (WGS) entry which is preliminary data.</text>
</comment>
<dbReference type="Proteomes" id="UP001213000">
    <property type="component" value="Unassembled WGS sequence"/>
</dbReference>
<dbReference type="EMBL" id="JANIEX010000832">
    <property type="protein sequence ID" value="KAJ3562779.1"/>
    <property type="molecule type" value="Genomic_DNA"/>
</dbReference>
<dbReference type="InterPro" id="IPR024652">
    <property type="entry name" value="Trichodiene_synth"/>
</dbReference>
<evidence type="ECO:0000256" key="1">
    <source>
        <dbReference type="ARBA" id="ARBA00007946"/>
    </source>
</evidence>
<dbReference type="AlphaFoldDB" id="A0AAD5VKI8"/>
<name>A0AAD5VKI8_9AGAR</name>
<evidence type="ECO:0000313" key="4">
    <source>
        <dbReference type="Proteomes" id="UP001213000"/>
    </source>
</evidence>
<proteinExistence type="inferred from homology"/>
<comment type="similarity">
    <text evidence="1">Belongs to the trichodiene synthase family.</text>
</comment>
<gene>
    <name evidence="3" type="ORF">NP233_g9362</name>
</gene>
<dbReference type="Pfam" id="PF06330">
    <property type="entry name" value="TRI5"/>
    <property type="match status" value="1"/>
</dbReference>
<dbReference type="InterPro" id="IPR008949">
    <property type="entry name" value="Isoprenoid_synthase_dom_sf"/>
</dbReference>
<organism evidence="3 4">
    <name type="scientific">Leucocoprinus birnbaumii</name>
    <dbReference type="NCBI Taxonomy" id="56174"/>
    <lineage>
        <taxon>Eukaryota</taxon>
        <taxon>Fungi</taxon>
        <taxon>Dikarya</taxon>
        <taxon>Basidiomycota</taxon>
        <taxon>Agaricomycotina</taxon>
        <taxon>Agaricomycetes</taxon>
        <taxon>Agaricomycetidae</taxon>
        <taxon>Agaricales</taxon>
        <taxon>Agaricineae</taxon>
        <taxon>Agaricaceae</taxon>
        <taxon>Leucocoprinus</taxon>
    </lineage>
</organism>
<evidence type="ECO:0000313" key="3">
    <source>
        <dbReference type="EMBL" id="KAJ3562779.1"/>
    </source>
</evidence>
<dbReference type="Gene3D" id="1.10.600.10">
    <property type="entry name" value="Farnesyl Diphosphate Synthase"/>
    <property type="match status" value="1"/>
</dbReference>
<sequence length="291" mass="33042">MSQNQIPARRRPAQTEDLRNLVVSFLKVWDVTVPHDLSVDPAFREACRMDAARRGIDSKLYAVEFDIGVSFADTAYRHLKDESTRIFIAVWTTLILRIDDHYEDYADGLSEFSYRLSRNEPQRYTLLDELAVMTQGFHQHWGPIASGFMVSGELDFFTSMAVEKCMEDMEIQVSSAPAITFPKFVRSMTGISRAYACMIFPADLDIRDWLQAVPDCMDLLDYINDVLSSFKEEVANDTANFVTANAKATGTNNLDVVQTLSKLSSEAYARQCELLKSRPEVLDAFKAWLIL</sequence>